<evidence type="ECO:0000313" key="2">
    <source>
        <dbReference type="Proteomes" id="UP000625033"/>
    </source>
</evidence>
<sequence length="172" mass="18119">MTAVRAIARPLLASSYVYTGLERLRKPQLAAVRLRTVLDRAAAKAPRLAPLAERAELVVRAIGGTQIAAGILFAAGKAPRFSAATLVLSSLAAAADDYADTTIAEKLKHASLGGGVLLASVDTAGQPSIAWRAQHLTKDVRKQLARTNQDVTKAVRSTAKDAAKNAEDLLNR</sequence>
<evidence type="ECO:0000313" key="1">
    <source>
        <dbReference type="EMBL" id="MBG6083666.1"/>
    </source>
</evidence>
<dbReference type="Proteomes" id="UP000625033">
    <property type="component" value="Unassembled WGS sequence"/>
</dbReference>
<dbReference type="AlphaFoldDB" id="A0A931DA71"/>
<protein>
    <submittedName>
        <fullName evidence="1">Membrane protein YphA (DoxX/SURF4 family)</fullName>
    </submittedName>
</protein>
<dbReference type="EMBL" id="JADOTZ010000001">
    <property type="protein sequence ID" value="MBG6083666.1"/>
    <property type="molecule type" value="Genomic_DNA"/>
</dbReference>
<dbReference type="RefSeq" id="WP_196835081.1">
    <property type="nucleotide sequence ID" value="NZ_JADOTZ010000001.1"/>
</dbReference>
<organism evidence="1 2">
    <name type="scientific">Zhihengliuella flava</name>
    <dbReference type="NCBI Taxonomy" id="1285193"/>
    <lineage>
        <taxon>Bacteria</taxon>
        <taxon>Bacillati</taxon>
        <taxon>Actinomycetota</taxon>
        <taxon>Actinomycetes</taxon>
        <taxon>Micrococcales</taxon>
        <taxon>Micrococcaceae</taxon>
        <taxon>Zhihengliuella</taxon>
    </lineage>
</organism>
<accession>A0A931DA71</accession>
<proteinExistence type="predicted"/>
<name>A0A931DA71_9MICC</name>
<keyword evidence="2" id="KW-1185">Reference proteome</keyword>
<reference evidence="1" key="1">
    <citation type="submission" date="2020-11" db="EMBL/GenBank/DDBJ databases">
        <title>Sequencing the genomes of 1000 actinobacteria strains.</title>
        <authorList>
            <person name="Klenk H.-P."/>
        </authorList>
    </citation>
    <scope>NUCLEOTIDE SEQUENCE</scope>
    <source>
        <strain evidence="1">DSM 26152</strain>
    </source>
</reference>
<gene>
    <name evidence="1" type="ORF">IW252_000433</name>
</gene>
<comment type="caution">
    <text evidence="1">The sequence shown here is derived from an EMBL/GenBank/DDBJ whole genome shotgun (WGS) entry which is preliminary data.</text>
</comment>